<accession>A0A1H6EHB4</accession>
<evidence type="ECO:0000313" key="2">
    <source>
        <dbReference type="Proteomes" id="UP000236732"/>
    </source>
</evidence>
<dbReference type="Proteomes" id="UP000236732">
    <property type="component" value="Unassembled WGS sequence"/>
</dbReference>
<name>A0A1H6EHB4_9ACTN</name>
<proteinExistence type="predicted"/>
<protein>
    <submittedName>
        <fullName evidence="1">Uncharacterized protein</fullName>
    </submittedName>
</protein>
<dbReference type="AlphaFoldDB" id="A0A1H6EHB4"/>
<evidence type="ECO:0000313" key="1">
    <source>
        <dbReference type="EMBL" id="SEG96225.1"/>
    </source>
</evidence>
<reference evidence="1 2" key="1">
    <citation type="submission" date="2016-10" db="EMBL/GenBank/DDBJ databases">
        <authorList>
            <person name="de Groot N.N."/>
        </authorList>
    </citation>
    <scope>NUCLEOTIDE SEQUENCE [LARGE SCALE GENOMIC DNA]</scope>
    <source>
        <strain evidence="1 2">CGMCC 4.7037</strain>
    </source>
</reference>
<gene>
    <name evidence="1" type="ORF">SAMN05444920_109315</name>
</gene>
<organism evidence="1 2">
    <name type="scientific">Nonomuraea solani</name>
    <dbReference type="NCBI Taxonomy" id="1144553"/>
    <lineage>
        <taxon>Bacteria</taxon>
        <taxon>Bacillati</taxon>
        <taxon>Actinomycetota</taxon>
        <taxon>Actinomycetes</taxon>
        <taxon>Streptosporangiales</taxon>
        <taxon>Streptosporangiaceae</taxon>
        <taxon>Nonomuraea</taxon>
    </lineage>
</organism>
<sequence length="267" mass="29024">MSKLAMIMRSGEIALSGGTFMTIMLSRFTRAAADAARLTIELPDSVGALEWHGLTKMAGPGFAHAFTLVQKGGNSALPTHIFPGGRVETFRRHGYDLTLHESIDRTNSCLVWVGPYNEAKTWFAGPAPRRSVLNALVAAVEFTDSSEGATLRPRVRAATQQFATKVIGRNDRLIVMASDARAARETLPEFRGAGRGDAEVWKIPLDLDPEQKARVGGTPYEHKYIYANSSAVFTVQFTFDPEAGSFRAADEGFVEDVLAGFKVAWAA</sequence>
<dbReference type="EMBL" id="FNVT01000009">
    <property type="protein sequence ID" value="SEG96225.1"/>
    <property type="molecule type" value="Genomic_DNA"/>
</dbReference>
<keyword evidence="2" id="KW-1185">Reference proteome</keyword>